<comment type="similarity">
    <text evidence="1">Belongs to the SLBP family.</text>
</comment>
<dbReference type="InterPro" id="IPR038294">
    <property type="entry name" value="SLBP_RNA_bind_sf"/>
</dbReference>
<dbReference type="Proteomes" id="UP000267096">
    <property type="component" value="Unassembled WGS sequence"/>
</dbReference>
<dbReference type="Pfam" id="PF15247">
    <property type="entry name" value="SLBP_RNA_bind"/>
    <property type="match status" value="1"/>
</dbReference>
<gene>
    <name evidence="5" type="ORF">ASIM_LOCUS10015</name>
</gene>
<feature type="region of interest" description="Disordered" evidence="3">
    <location>
        <begin position="163"/>
        <end position="192"/>
    </location>
</feature>
<organism evidence="5 6">
    <name type="scientific">Anisakis simplex</name>
    <name type="common">Herring worm</name>
    <dbReference type="NCBI Taxonomy" id="6269"/>
    <lineage>
        <taxon>Eukaryota</taxon>
        <taxon>Metazoa</taxon>
        <taxon>Ecdysozoa</taxon>
        <taxon>Nematoda</taxon>
        <taxon>Chromadorea</taxon>
        <taxon>Rhabditida</taxon>
        <taxon>Spirurina</taxon>
        <taxon>Ascaridomorpha</taxon>
        <taxon>Ascaridoidea</taxon>
        <taxon>Anisakidae</taxon>
        <taxon>Anisakis</taxon>
        <taxon>Anisakis simplex complex</taxon>
    </lineage>
</organism>
<accession>A0A3P6Q1D1</accession>
<dbReference type="FunFam" id="1.10.8.1120:FF:000001">
    <property type="entry name" value="Histone RNA hairpin-binding protein-like"/>
    <property type="match status" value="1"/>
</dbReference>
<dbReference type="EMBL" id="UYRR01030980">
    <property type="protein sequence ID" value="VDK42189.1"/>
    <property type="molecule type" value="Genomic_DNA"/>
</dbReference>
<evidence type="ECO:0000256" key="3">
    <source>
        <dbReference type="SAM" id="MobiDB-lite"/>
    </source>
</evidence>
<dbReference type="InterPro" id="IPR029344">
    <property type="entry name" value="SLBP_RNA_bind"/>
</dbReference>
<sequence>MLVMSPRKNCKISSSKSPVKCATSLLFPQRKTPIKKASSLAQSTSTPSGSAVKLLFEDEGILNKSWAEIVEEEEEKKTRSVPHRRKPSSPKRSCTKPKFVRSLELTEAFYNGNRQSVRIETRNRRLAKSASKAMSDRPARKRQFSGSSTITVDEDDACVHGELSSHRKVSYPPKKTAKANQSPARACSTPKRTTPQRLVKIFNQGLNRSTSENMNPETQFDYKSVFTPKLGWCTDESVIERRTKEIAKAKEKPVYARYLAEIPKGQRQNDHPKTPNKYINYSRRSWDSQMRIWKRSLYVWGGEEISSSCNTSICSDSDRDVSEFFDEEREEQQSAHLTNLKVEYRSESDAMASLLGHFDLDSRTTMTVIAEDGESTLKGPIRPVLGPRDFSDGI</sequence>
<dbReference type="InterPro" id="IPR026502">
    <property type="entry name" value="SLBP1/SLBP2"/>
</dbReference>
<dbReference type="GO" id="GO:0051028">
    <property type="term" value="P:mRNA transport"/>
    <property type="evidence" value="ECO:0007669"/>
    <property type="project" value="TreeGrafter"/>
</dbReference>
<keyword evidence="2" id="KW-0694">RNA-binding</keyword>
<evidence type="ECO:0000313" key="6">
    <source>
        <dbReference type="Proteomes" id="UP000267096"/>
    </source>
</evidence>
<evidence type="ECO:0000313" key="5">
    <source>
        <dbReference type="EMBL" id="VDK42189.1"/>
    </source>
</evidence>
<keyword evidence="6" id="KW-1185">Reference proteome</keyword>
<evidence type="ECO:0000256" key="1">
    <source>
        <dbReference type="ARBA" id="ARBA00006151"/>
    </source>
</evidence>
<name>A0A3P6Q1D1_ANISI</name>
<feature type="compositionally biased region" description="Basic residues" evidence="3">
    <location>
        <begin position="79"/>
        <end position="95"/>
    </location>
</feature>
<dbReference type="GO" id="GO:0007076">
    <property type="term" value="P:mitotic chromosome condensation"/>
    <property type="evidence" value="ECO:0007669"/>
    <property type="project" value="UniProtKB-ARBA"/>
</dbReference>
<dbReference type="OrthoDB" id="265795at2759"/>
<evidence type="ECO:0000256" key="2">
    <source>
        <dbReference type="ARBA" id="ARBA00022884"/>
    </source>
</evidence>
<dbReference type="GO" id="GO:0003729">
    <property type="term" value="F:mRNA binding"/>
    <property type="evidence" value="ECO:0007669"/>
    <property type="project" value="InterPro"/>
</dbReference>
<dbReference type="PANTHER" id="PTHR17408:SF0">
    <property type="entry name" value="HISTONE RNA HAIRPIN-BINDING PROTEIN"/>
    <property type="match status" value="1"/>
</dbReference>
<feature type="region of interest" description="Disordered" evidence="3">
    <location>
        <begin position="123"/>
        <end position="148"/>
    </location>
</feature>
<reference evidence="5 6" key="1">
    <citation type="submission" date="2018-11" db="EMBL/GenBank/DDBJ databases">
        <authorList>
            <consortium name="Pathogen Informatics"/>
        </authorList>
    </citation>
    <scope>NUCLEOTIDE SEQUENCE [LARGE SCALE GENOMIC DNA]</scope>
</reference>
<dbReference type="GO" id="GO:0005737">
    <property type="term" value="C:cytoplasm"/>
    <property type="evidence" value="ECO:0007669"/>
    <property type="project" value="TreeGrafter"/>
</dbReference>
<dbReference type="GO" id="GO:0071204">
    <property type="term" value="C:histone pre-mRNA 3'end processing complex"/>
    <property type="evidence" value="ECO:0007669"/>
    <property type="project" value="TreeGrafter"/>
</dbReference>
<proteinExistence type="inferred from homology"/>
<dbReference type="GO" id="GO:0071207">
    <property type="term" value="F:histone pre-mRNA stem-loop binding"/>
    <property type="evidence" value="ECO:0007669"/>
    <property type="project" value="TreeGrafter"/>
</dbReference>
<dbReference type="PANTHER" id="PTHR17408">
    <property type="entry name" value="HISTONE RNA HAIRPIN-BINDING PROTEIN"/>
    <property type="match status" value="1"/>
</dbReference>
<evidence type="ECO:0000259" key="4">
    <source>
        <dbReference type="Pfam" id="PF15247"/>
    </source>
</evidence>
<protein>
    <recommendedName>
        <fullName evidence="4">Histone RNA hairpin-binding protein RNA-binding domain-containing protein</fullName>
    </recommendedName>
</protein>
<dbReference type="Gene3D" id="1.10.8.1120">
    <property type="entry name" value="Histone RNA hairpin-binding protein RNA-binding domain"/>
    <property type="match status" value="1"/>
</dbReference>
<feature type="region of interest" description="Disordered" evidence="3">
    <location>
        <begin position="72"/>
        <end position="95"/>
    </location>
</feature>
<feature type="domain" description="Histone RNA hairpin-binding protein RNA-binding" evidence="4">
    <location>
        <begin position="234"/>
        <end position="301"/>
    </location>
</feature>
<dbReference type="AlphaFoldDB" id="A0A3P6Q1D1"/>
<dbReference type="GO" id="GO:0006398">
    <property type="term" value="P:mRNA 3'-end processing by stem-loop binding and cleavage"/>
    <property type="evidence" value="ECO:0007669"/>
    <property type="project" value="TreeGrafter"/>
</dbReference>